<reference evidence="3" key="1">
    <citation type="submission" date="2016-06" db="UniProtKB">
        <authorList>
            <consortium name="WormBaseParasite"/>
        </authorList>
    </citation>
    <scope>IDENTIFICATION</scope>
</reference>
<dbReference type="EMBL" id="UZAN01078253">
    <property type="protein sequence ID" value="VDP96290.1"/>
    <property type="molecule type" value="Genomic_DNA"/>
</dbReference>
<dbReference type="Proteomes" id="UP000272942">
    <property type="component" value="Unassembled WGS sequence"/>
</dbReference>
<sequence length="77" mass="8815">MVGVLNFVRITTTPTPTTIITNWRRAMELPNIEQLNLKASPFEIKKWVERFQLWCGIRKGGLQNQSVLFITAGGRDL</sequence>
<organism evidence="3">
    <name type="scientific">Echinostoma caproni</name>
    <dbReference type="NCBI Taxonomy" id="27848"/>
    <lineage>
        <taxon>Eukaryota</taxon>
        <taxon>Metazoa</taxon>
        <taxon>Spiralia</taxon>
        <taxon>Lophotrochozoa</taxon>
        <taxon>Platyhelminthes</taxon>
        <taxon>Trematoda</taxon>
        <taxon>Digenea</taxon>
        <taxon>Plagiorchiida</taxon>
        <taxon>Echinostomata</taxon>
        <taxon>Echinostomatoidea</taxon>
        <taxon>Echinostomatidae</taxon>
        <taxon>Echinostoma</taxon>
    </lineage>
</organism>
<evidence type="ECO:0000313" key="3">
    <source>
        <dbReference type="WBParaSite" id="ECPE_0001845001-mRNA-1"/>
    </source>
</evidence>
<gene>
    <name evidence="1" type="ORF">ECPE_LOCUS18400</name>
</gene>
<dbReference type="AlphaFoldDB" id="A0A183BGR5"/>
<reference evidence="1 2" key="2">
    <citation type="submission" date="2018-11" db="EMBL/GenBank/DDBJ databases">
        <authorList>
            <consortium name="Pathogen Informatics"/>
        </authorList>
    </citation>
    <scope>NUCLEOTIDE SEQUENCE [LARGE SCALE GENOMIC DNA]</scope>
    <source>
        <strain evidence="1 2">Egypt</strain>
    </source>
</reference>
<keyword evidence="2" id="KW-1185">Reference proteome</keyword>
<dbReference type="WBParaSite" id="ECPE_0001845001-mRNA-1">
    <property type="protein sequence ID" value="ECPE_0001845001-mRNA-1"/>
    <property type="gene ID" value="ECPE_0001845001"/>
</dbReference>
<dbReference type="OrthoDB" id="6778909at2759"/>
<proteinExistence type="predicted"/>
<accession>A0A183BGR5</accession>
<protein>
    <submittedName>
        <fullName evidence="1 3">Uncharacterized protein</fullName>
    </submittedName>
</protein>
<name>A0A183BGR5_9TREM</name>
<evidence type="ECO:0000313" key="2">
    <source>
        <dbReference type="Proteomes" id="UP000272942"/>
    </source>
</evidence>
<evidence type="ECO:0000313" key="1">
    <source>
        <dbReference type="EMBL" id="VDP96290.1"/>
    </source>
</evidence>